<dbReference type="InterPro" id="IPR005754">
    <property type="entry name" value="Sortase"/>
</dbReference>
<keyword evidence="6" id="KW-1185">Reference proteome</keyword>
<dbReference type="AlphaFoldDB" id="A0A4R0QNF3"/>
<evidence type="ECO:0000256" key="1">
    <source>
        <dbReference type="ARBA" id="ARBA00022801"/>
    </source>
</evidence>
<protein>
    <submittedName>
        <fullName evidence="5">Class C sortase</fullName>
    </submittedName>
</protein>
<comment type="caution">
    <text evidence="5">The sequence shown here is derived from an EMBL/GenBank/DDBJ whole genome shotgun (WGS) entry which is preliminary data.</text>
</comment>
<dbReference type="Proteomes" id="UP000291289">
    <property type="component" value="Unassembled WGS sequence"/>
</dbReference>
<gene>
    <name evidence="5" type="ORF">EJ419_06900</name>
</gene>
<organism evidence="5 6">
    <name type="scientific">Alloscardovia theropitheci</name>
    <dbReference type="NCBI Taxonomy" id="2496842"/>
    <lineage>
        <taxon>Bacteria</taxon>
        <taxon>Bacillati</taxon>
        <taxon>Actinomycetota</taxon>
        <taxon>Actinomycetes</taxon>
        <taxon>Bifidobacteriales</taxon>
        <taxon>Bifidobacteriaceae</taxon>
        <taxon>Alloscardovia</taxon>
    </lineage>
</organism>
<feature type="active site" description="Proton donor/acceptor" evidence="2">
    <location>
        <position position="138"/>
    </location>
</feature>
<proteinExistence type="predicted"/>
<accession>A0A4R0QNF3</accession>
<dbReference type="NCBIfam" id="NF033745">
    <property type="entry name" value="class_C_sortase"/>
    <property type="match status" value="1"/>
</dbReference>
<evidence type="ECO:0000313" key="6">
    <source>
        <dbReference type="Proteomes" id="UP000291289"/>
    </source>
</evidence>
<keyword evidence="1" id="KW-0378">Hydrolase</keyword>
<evidence type="ECO:0000256" key="2">
    <source>
        <dbReference type="PIRSR" id="PIRSR605754-1"/>
    </source>
</evidence>
<dbReference type="GO" id="GO:0016787">
    <property type="term" value="F:hydrolase activity"/>
    <property type="evidence" value="ECO:0007669"/>
    <property type="project" value="UniProtKB-KW"/>
</dbReference>
<keyword evidence="4" id="KW-1133">Transmembrane helix</keyword>
<reference evidence="5 6" key="1">
    <citation type="submission" date="2018-12" db="EMBL/GenBank/DDBJ databases">
        <title>Alloscrdovia theropitheci sp. nov: a novel taxon from the feces of the bleeding-herat monkey (Theropithecus geleda).</title>
        <authorList>
            <person name="Modesto M."/>
        </authorList>
    </citation>
    <scope>NUCLEOTIDE SEQUENCE [LARGE SCALE GENOMIC DNA]</scope>
    <source>
        <strain evidence="5 6">GLDI4/2</strain>
    </source>
</reference>
<dbReference type="RefSeq" id="WP_131284965.1">
    <property type="nucleotide sequence ID" value="NZ_RXLP01000026.1"/>
</dbReference>
<keyword evidence="4" id="KW-0472">Membrane</keyword>
<feature type="active site" description="Acyl-thioester intermediate" evidence="2">
    <location>
        <position position="200"/>
    </location>
</feature>
<dbReference type="Pfam" id="PF04203">
    <property type="entry name" value="Sortase"/>
    <property type="match status" value="1"/>
</dbReference>
<evidence type="ECO:0000256" key="4">
    <source>
        <dbReference type="SAM" id="Phobius"/>
    </source>
</evidence>
<dbReference type="Gene3D" id="2.40.260.10">
    <property type="entry name" value="Sortase"/>
    <property type="match status" value="1"/>
</dbReference>
<evidence type="ECO:0000256" key="3">
    <source>
        <dbReference type="SAM" id="MobiDB-lite"/>
    </source>
</evidence>
<keyword evidence="4" id="KW-0812">Transmembrane</keyword>
<feature type="region of interest" description="Disordered" evidence="3">
    <location>
        <begin position="303"/>
        <end position="326"/>
    </location>
</feature>
<dbReference type="CDD" id="cd05827">
    <property type="entry name" value="Sortase_C"/>
    <property type="match status" value="1"/>
</dbReference>
<feature type="transmembrane region" description="Helical" evidence="4">
    <location>
        <begin position="239"/>
        <end position="259"/>
    </location>
</feature>
<dbReference type="OrthoDB" id="5242161at2"/>
<dbReference type="InterPro" id="IPR042002">
    <property type="entry name" value="Sortase_C"/>
</dbReference>
<evidence type="ECO:0000313" key="5">
    <source>
        <dbReference type="EMBL" id="TCD53694.1"/>
    </source>
</evidence>
<name>A0A4R0QNF3_9BIFI</name>
<sequence length="326" mass="36503">MAIIFAIGLCVLLYPYAAQMYYRIDAQRQIADFDTTRKSITQEEIDKRIQLAAAYNASLANTVTDPYGKEQKEAGRAEYARMLEIREKIGHVEIPRINQDLPMYAGTSQEVLEKGVGHLEGTSLPIGGENTHAVLTAHAGYPTARLFTDLKDLKSGDKFYIHNVKTTLAYQVDKISIIEPTDFSQLLISPGHDYVTLLTCTPLYVNSHRLIVRGHRVPYVPNVDEKIIAENRLAYTYKYLFYASLVIISVLVIAVVFLYRRRVALKKHLDLVEKNAQKYDDVSHEAVPEVVTDIVDSPVAVDSAVAEDSPETAGETMTKPVNDDEP</sequence>
<dbReference type="InterPro" id="IPR023365">
    <property type="entry name" value="Sortase_dom-sf"/>
</dbReference>
<dbReference type="NCBIfam" id="TIGR01076">
    <property type="entry name" value="sortase_fam"/>
    <property type="match status" value="1"/>
</dbReference>
<dbReference type="SUPFAM" id="SSF63817">
    <property type="entry name" value="Sortase"/>
    <property type="match status" value="1"/>
</dbReference>
<dbReference type="EMBL" id="RXLP01000026">
    <property type="protein sequence ID" value="TCD53694.1"/>
    <property type="molecule type" value="Genomic_DNA"/>
</dbReference>